<reference evidence="1 2" key="1">
    <citation type="journal article" date="2012" name="Genome Biol.">
        <title>Genome and low-iron response of an oceanic diatom adapted to chronic iron limitation.</title>
        <authorList>
            <person name="Lommer M."/>
            <person name="Specht M."/>
            <person name="Roy A.S."/>
            <person name="Kraemer L."/>
            <person name="Andreson R."/>
            <person name="Gutowska M.A."/>
            <person name="Wolf J."/>
            <person name="Bergner S.V."/>
            <person name="Schilhabel M.B."/>
            <person name="Klostermeier U.C."/>
            <person name="Beiko R.G."/>
            <person name="Rosenstiel P."/>
            <person name="Hippler M."/>
            <person name="Laroche J."/>
        </authorList>
    </citation>
    <scope>NUCLEOTIDE SEQUENCE [LARGE SCALE GENOMIC DNA]</scope>
    <source>
        <strain evidence="1 2">CCMP1005</strain>
    </source>
</reference>
<keyword evidence="2" id="KW-1185">Reference proteome</keyword>
<sequence>MPVIQVAPLTEGDAGRLSISTRTAFLLLPRGISFQLTCFTLLVAGRNPFGGTLGDDGDRAGPAQAQGRAVLAGFVQLGPLPCAGAPSICSGERSVYKS</sequence>
<accession>K0SLK1</accession>
<gene>
    <name evidence="1" type="ORF">THAOC_17614</name>
</gene>
<evidence type="ECO:0000313" key="2">
    <source>
        <dbReference type="Proteomes" id="UP000266841"/>
    </source>
</evidence>
<dbReference type="Proteomes" id="UP000266841">
    <property type="component" value="Unassembled WGS sequence"/>
</dbReference>
<dbReference type="EMBL" id="AGNL01019440">
    <property type="protein sequence ID" value="EJK61826.1"/>
    <property type="molecule type" value="Genomic_DNA"/>
</dbReference>
<feature type="non-terminal residue" evidence="1">
    <location>
        <position position="98"/>
    </location>
</feature>
<protein>
    <submittedName>
        <fullName evidence="1">Uncharacterized protein</fullName>
    </submittedName>
</protein>
<dbReference type="AlphaFoldDB" id="K0SLK1"/>
<proteinExistence type="predicted"/>
<comment type="caution">
    <text evidence="1">The sequence shown here is derived from an EMBL/GenBank/DDBJ whole genome shotgun (WGS) entry which is preliminary data.</text>
</comment>
<evidence type="ECO:0000313" key="1">
    <source>
        <dbReference type="EMBL" id="EJK61826.1"/>
    </source>
</evidence>
<organism evidence="1 2">
    <name type="scientific">Thalassiosira oceanica</name>
    <name type="common">Marine diatom</name>
    <dbReference type="NCBI Taxonomy" id="159749"/>
    <lineage>
        <taxon>Eukaryota</taxon>
        <taxon>Sar</taxon>
        <taxon>Stramenopiles</taxon>
        <taxon>Ochrophyta</taxon>
        <taxon>Bacillariophyta</taxon>
        <taxon>Coscinodiscophyceae</taxon>
        <taxon>Thalassiosirophycidae</taxon>
        <taxon>Thalassiosirales</taxon>
        <taxon>Thalassiosiraceae</taxon>
        <taxon>Thalassiosira</taxon>
    </lineage>
</organism>
<name>K0SLK1_THAOC</name>